<dbReference type="GO" id="GO:0043531">
    <property type="term" value="F:ADP binding"/>
    <property type="evidence" value="ECO:0007669"/>
    <property type="project" value="InterPro"/>
</dbReference>
<dbReference type="EMBL" id="BPVZ01000004">
    <property type="protein sequence ID" value="GKU91018.1"/>
    <property type="molecule type" value="Genomic_DNA"/>
</dbReference>
<gene>
    <name evidence="10" type="ORF">SLEP1_g4948</name>
</gene>
<evidence type="ECO:0000256" key="6">
    <source>
        <dbReference type="ARBA" id="ARBA00022840"/>
    </source>
</evidence>
<feature type="domain" description="NB-ARC" evidence="7">
    <location>
        <begin position="147"/>
        <end position="311"/>
    </location>
</feature>
<dbReference type="FunFam" id="3.40.50.300:FF:001091">
    <property type="entry name" value="Probable disease resistance protein At1g61300"/>
    <property type="match status" value="1"/>
</dbReference>
<dbReference type="AlphaFoldDB" id="A0AAV5HZ60"/>
<dbReference type="InterPro" id="IPR058922">
    <property type="entry name" value="WHD_DRP"/>
</dbReference>
<dbReference type="InterPro" id="IPR001611">
    <property type="entry name" value="Leu-rich_rpt"/>
</dbReference>
<dbReference type="SUPFAM" id="SSF52058">
    <property type="entry name" value="L domain-like"/>
    <property type="match status" value="1"/>
</dbReference>
<keyword evidence="6" id="KW-0067">ATP-binding</keyword>
<keyword evidence="2" id="KW-0433">Leucine-rich repeat</keyword>
<dbReference type="PANTHER" id="PTHR33463">
    <property type="entry name" value="NB-ARC DOMAIN-CONTAINING PROTEIN-RELATED"/>
    <property type="match status" value="1"/>
</dbReference>
<dbReference type="InterPro" id="IPR002182">
    <property type="entry name" value="NB-ARC"/>
</dbReference>
<sequence length="881" mass="100094">MADVVGPLLELGKCIATPTCNYVDHYRKFDGDVNVLRDKLEDLNGRKQDIETRLRVEVHVEEVVKEEVQLWIKRVQTINDEVRVVLEKAQRVKWYRKACLGKHVRRKIDEVEKIHERGSFTGGLVIVRPPGPGSIIPTENLVGESSAKGKIWEYLMGDEVGMIGVCGVGGVGKTTIMKHVNNDLLRKDRFQKVIWVTVSYPLKVFTLQKDIARAMGETLPEDVEEMKRVAALMNIMKGVRFVLILDDVWEEFSLKDVGIPEPTVRNRCKVVITSRSAEVCKHLRCKIVVEVRPLPPKESLDLFLDRVGRDDLDLEVEGLEAILNSIVEKCDGLPLAIVLIAGSMRGIQDIEEWRTMLDDLQQCVENVEGAEDKIFPRLKLSYDRLRKPEIQQCFLYCSLFREDYEFSKKELIEGWIDEGLIDKPGKRQKAYDRGHGFLNRLERNYLLEKTGKLHGADAFKMHDVLREMAINCIGPGLGYMVKAEIPDGLTPKCPLLSTLILSNNPNLSEIPSSFFEEMVGLKVLDLSGTSVEALPDSISNLVNLSALRLRKCKRLKYLLSLAKLRALKKLDLHKAGIEVVPQGLETLVSLEYLDLFCQNLKEIPTGILPSLSSLQYLVVYPSSGITKRINLEEVARLSKLESLECGMEGIQDFNYLVNKSKDFESFTAYELRLTMGIECMVELDSSSSSLSCPVLDKLEELYIRDSPNLSALVRVEGVATPQHVFSNLKRLHIDSCSGMRKLLPPELLQALQNLEEIWVSDCKQMEEIIASSDSDASSDIFTFPKLRKLELEYLPQLKSICSGKGVCDSIEKITERHCRKLQRIPLQLLLLDNGQPAPPPHLKEINIVERESKEWWESLEWDHPNAQNMLQPFLKLHRYDE</sequence>
<dbReference type="InterPro" id="IPR032675">
    <property type="entry name" value="LRR_dom_sf"/>
</dbReference>
<evidence type="ECO:0000313" key="11">
    <source>
        <dbReference type="Proteomes" id="UP001054252"/>
    </source>
</evidence>
<dbReference type="Pfam" id="PF13855">
    <property type="entry name" value="LRR_8"/>
    <property type="match status" value="1"/>
</dbReference>
<comment type="similarity">
    <text evidence="1">Belongs to the disease resistance NB-LRR family.</text>
</comment>
<keyword evidence="11" id="KW-1185">Reference proteome</keyword>
<evidence type="ECO:0000256" key="1">
    <source>
        <dbReference type="ARBA" id="ARBA00008894"/>
    </source>
</evidence>
<evidence type="ECO:0000256" key="5">
    <source>
        <dbReference type="ARBA" id="ARBA00022821"/>
    </source>
</evidence>
<evidence type="ECO:0000259" key="7">
    <source>
        <dbReference type="Pfam" id="PF00931"/>
    </source>
</evidence>
<dbReference type="Pfam" id="PF00931">
    <property type="entry name" value="NB-ARC"/>
    <property type="match status" value="1"/>
</dbReference>
<dbReference type="InterPro" id="IPR050905">
    <property type="entry name" value="Plant_NBS-LRR"/>
</dbReference>
<comment type="caution">
    <text evidence="10">The sequence shown here is derived from an EMBL/GenBank/DDBJ whole genome shotgun (WGS) entry which is preliminary data.</text>
</comment>
<feature type="domain" description="Disease resistance protein winged helix" evidence="9">
    <location>
        <begin position="399"/>
        <end position="469"/>
    </location>
</feature>
<proteinExistence type="inferred from homology"/>
<dbReference type="Gene3D" id="1.10.8.430">
    <property type="entry name" value="Helical domain of apoptotic protease-activating factors"/>
    <property type="match status" value="1"/>
</dbReference>
<keyword evidence="4" id="KW-0547">Nucleotide-binding</keyword>
<reference evidence="10 11" key="1">
    <citation type="journal article" date="2021" name="Commun. Biol.">
        <title>The genome of Shorea leprosula (Dipterocarpaceae) highlights the ecological relevance of drought in aseasonal tropical rainforests.</title>
        <authorList>
            <person name="Ng K.K.S."/>
            <person name="Kobayashi M.J."/>
            <person name="Fawcett J.A."/>
            <person name="Hatakeyama M."/>
            <person name="Paape T."/>
            <person name="Ng C.H."/>
            <person name="Ang C.C."/>
            <person name="Tnah L.H."/>
            <person name="Lee C.T."/>
            <person name="Nishiyama T."/>
            <person name="Sese J."/>
            <person name="O'Brien M.J."/>
            <person name="Copetti D."/>
            <person name="Mohd Noor M.I."/>
            <person name="Ong R.C."/>
            <person name="Putra M."/>
            <person name="Sireger I.Z."/>
            <person name="Indrioko S."/>
            <person name="Kosugi Y."/>
            <person name="Izuno A."/>
            <person name="Isagi Y."/>
            <person name="Lee S.L."/>
            <person name="Shimizu K.K."/>
        </authorList>
    </citation>
    <scope>NUCLEOTIDE SEQUENCE [LARGE SCALE GENOMIC DNA]</scope>
    <source>
        <strain evidence="10">214</strain>
    </source>
</reference>
<dbReference type="GO" id="GO:0005524">
    <property type="term" value="F:ATP binding"/>
    <property type="evidence" value="ECO:0007669"/>
    <property type="project" value="UniProtKB-KW"/>
</dbReference>
<dbReference type="SUPFAM" id="SSF52540">
    <property type="entry name" value="P-loop containing nucleoside triphosphate hydrolases"/>
    <property type="match status" value="1"/>
</dbReference>
<dbReference type="InterPro" id="IPR036388">
    <property type="entry name" value="WH-like_DNA-bd_sf"/>
</dbReference>
<dbReference type="PRINTS" id="PR00364">
    <property type="entry name" value="DISEASERSIST"/>
</dbReference>
<dbReference type="Gene3D" id="3.40.50.300">
    <property type="entry name" value="P-loop containing nucleotide triphosphate hydrolases"/>
    <property type="match status" value="1"/>
</dbReference>
<organism evidence="10 11">
    <name type="scientific">Rubroshorea leprosula</name>
    <dbReference type="NCBI Taxonomy" id="152421"/>
    <lineage>
        <taxon>Eukaryota</taxon>
        <taxon>Viridiplantae</taxon>
        <taxon>Streptophyta</taxon>
        <taxon>Embryophyta</taxon>
        <taxon>Tracheophyta</taxon>
        <taxon>Spermatophyta</taxon>
        <taxon>Magnoliopsida</taxon>
        <taxon>eudicotyledons</taxon>
        <taxon>Gunneridae</taxon>
        <taxon>Pentapetalae</taxon>
        <taxon>rosids</taxon>
        <taxon>malvids</taxon>
        <taxon>Malvales</taxon>
        <taxon>Dipterocarpaceae</taxon>
        <taxon>Rubroshorea</taxon>
    </lineage>
</organism>
<dbReference type="InterPro" id="IPR057135">
    <property type="entry name" value="At4g27190-like_LRR"/>
</dbReference>
<accession>A0AAV5HZ60</accession>
<dbReference type="Proteomes" id="UP001054252">
    <property type="component" value="Unassembled WGS sequence"/>
</dbReference>
<dbReference type="GO" id="GO:0006952">
    <property type="term" value="P:defense response"/>
    <property type="evidence" value="ECO:0007669"/>
    <property type="project" value="UniProtKB-KW"/>
</dbReference>
<dbReference type="Gene3D" id="3.80.10.10">
    <property type="entry name" value="Ribonuclease Inhibitor"/>
    <property type="match status" value="2"/>
</dbReference>
<dbReference type="PANTHER" id="PTHR33463:SF187">
    <property type="entry name" value="AND NB-ARC DOMAIN DISEASE RESISTANCE PROTEIN, PUTATIVE-RELATED"/>
    <property type="match status" value="1"/>
</dbReference>
<dbReference type="InterPro" id="IPR027417">
    <property type="entry name" value="P-loop_NTPase"/>
</dbReference>
<dbReference type="Gene3D" id="1.10.10.10">
    <property type="entry name" value="Winged helix-like DNA-binding domain superfamily/Winged helix DNA-binding domain"/>
    <property type="match status" value="1"/>
</dbReference>
<evidence type="ECO:0000256" key="2">
    <source>
        <dbReference type="ARBA" id="ARBA00022614"/>
    </source>
</evidence>
<evidence type="ECO:0000256" key="3">
    <source>
        <dbReference type="ARBA" id="ARBA00022737"/>
    </source>
</evidence>
<feature type="domain" description="Disease resistance protein At4g27190-like leucine-rich repeats" evidence="8">
    <location>
        <begin position="699"/>
        <end position="823"/>
    </location>
</feature>
<evidence type="ECO:0000256" key="4">
    <source>
        <dbReference type="ARBA" id="ARBA00022741"/>
    </source>
</evidence>
<evidence type="ECO:0000259" key="8">
    <source>
        <dbReference type="Pfam" id="PF23247"/>
    </source>
</evidence>
<keyword evidence="5" id="KW-0611">Plant defense</keyword>
<dbReference type="FunFam" id="1.10.10.10:FF:000322">
    <property type="entry name" value="Probable disease resistance protein At1g63360"/>
    <property type="match status" value="1"/>
</dbReference>
<evidence type="ECO:0000259" key="9">
    <source>
        <dbReference type="Pfam" id="PF23559"/>
    </source>
</evidence>
<dbReference type="Pfam" id="PF23559">
    <property type="entry name" value="WHD_DRP"/>
    <property type="match status" value="1"/>
</dbReference>
<dbReference type="Pfam" id="PF23247">
    <property type="entry name" value="LRR_RPS2"/>
    <property type="match status" value="1"/>
</dbReference>
<evidence type="ECO:0000313" key="10">
    <source>
        <dbReference type="EMBL" id="GKU91018.1"/>
    </source>
</evidence>
<dbReference type="InterPro" id="IPR042197">
    <property type="entry name" value="Apaf_helical"/>
</dbReference>
<protein>
    <submittedName>
        <fullName evidence="10">Uncharacterized protein</fullName>
    </submittedName>
</protein>
<keyword evidence="3" id="KW-0677">Repeat</keyword>
<name>A0AAV5HZ60_9ROSI</name>